<accession>A0A9P4QEF8</accession>
<feature type="region of interest" description="Disordered" evidence="2">
    <location>
        <begin position="343"/>
        <end position="362"/>
    </location>
</feature>
<feature type="compositionally biased region" description="Polar residues" evidence="2">
    <location>
        <begin position="646"/>
        <end position="661"/>
    </location>
</feature>
<feature type="compositionally biased region" description="Polar residues" evidence="2">
    <location>
        <begin position="542"/>
        <end position="561"/>
    </location>
</feature>
<name>A0A9P4QEF8_9PEZI</name>
<feature type="compositionally biased region" description="Polar residues" evidence="2">
    <location>
        <begin position="591"/>
        <end position="620"/>
    </location>
</feature>
<feature type="region of interest" description="Disordered" evidence="2">
    <location>
        <begin position="204"/>
        <end position="223"/>
    </location>
</feature>
<feature type="region of interest" description="Disordered" evidence="2">
    <location>
        <begin position="419"/>
        <end position="450"/>
    </location>
</feature>
<dbReference type="Proteomes" id="UP000799441">
    <property type="component" value="Unassembled WGS sequence"/>
</dbReference>
<dbReference type="OrthoDB" id="21471at2759"/>
<feature type="compositionally biased region" description="Basic and acidic residues" evidence="2">
    <location>
        <begin position="823"/>
        <end position="834"/>
    </location>
</feature>
<dbReference type="PANTHER" id="PTHR31315">
    <property type="entry name" value="PROTEIN SIP5"/>
    <property type="match status" value="1"/>
</dbReference>
<proteinExistence type="inferred from homology"/>
<feature type="compositionally biased region" description="Basic and acidic residues" evidence="2">
    <location>
        <begin position="762"/>
        <end position="772"/>
    </location>
</feature>
<evidence type="ECO:0008006" key="5">
    <source>
        <dbReference type="Google" id="ProtNLM"/>
    </source>
</evidence>
<feature type="compositionally biased region" description="Basic and acidic residues" evidence="2">
    <location>
        <begin position="495"/>
        <end position="528"/>
    </location>
</feature>
<feature type="compositionally biased region" description="Basic and acidic residues" evidence="2">
    <location>
        <begin position="21"/>
        <end position="62"/>
    </location>
</feature>
<reference evidence="3" key="1">
    <citation type="journal article" date="2020" name="Stud. Mycol.">
        <title>101 Dothideomycetes genomes: a test case for predicting lifestyles and emergence of pathogens.</title>
        <authorList>
            <person name="Haridas S."/>
            <person name="Albert R."/>
            <person name="Binder M."/>
            <person name="Bloem J."/>
            <person name="Labutti K."/>
            <person name="Salamov A."/>
            <person name="Andreopoulos B."/>
            <person name="Baker S."/>
            <person name="Barry K."/>
            <person name="Bills G."/>
            <person name="Bluhm B."/>
            <person name="Cannon C."/>
            <person name="Castanera R."/>
            <person name="Culley D."/>
            <person name="Daum C."/>
            <person name="Ezra D."/>
            <person name="Gonzalez J."/>
            <person name="Henrissat B."/>
            <person name="Kuo A."/>
            <person name="Liang C."/>
            <person name="Lipzen A."/>
            <person name="Lutzoni F."/>
            <person name="Magnuson J."/>
            <person name="Mondo S."/>
            <person name="Nolan M."/>
            <person name="Ohm R."/>
            <person name="Pangilinan J."/>
            <person name="Park H.-J."/>
            <person name="Ramirez L."/>
            <person name="Alfaro M."/>
            <person name="Sun H."/>
            <person name="Tritt A."/>
            <person name="Yoshinaga Y."/>
            <person name="Zwiers L.-H."/>
            <person name="Turgeon B."/>
            <person name="Goodwin S."/>
            <person name="Spatafora J."/>
            <person name="Crous P."/>
            <person name="Grigoriev I."/>
        </authorList>
    </citation>
    <scope>NUCLEOTIDE SEQUENCE</scope>
    <source>
        <strain evidence="3">CBS 116435</strain>
    </source>
</reference>
<feature type="region of interest" description="Disordered" evidence="2">
    <location>
        <begin position="721"/>
        <end position="834"/>
    </location>
</feature>
<feature type="region of interest" description="Disordered" evidence="2">
    <location>
        <begin position="495"/>
        <end position="708"/>
    </location>
</feature>
<feature type="compositionally biased region" description="Low complexity" evidence="2">
    <location>
        <begin position="434"/>
        <end position="450"/>
    </location>
</feature>
<feature type="compositionally biased region" description="Polar residues" evidence="2">
    <location>
        <begin position="204"/>
        <end position="216"/>
    </location>
</feature>
<dbReference type="InterPro" id="IPR039301">
    <property type="entry name" value="Sip5/DA2"/>
</dbReference>
<feature type="region of interest" description="Disordered" evidence="2">
    <location>
        <begin position="155"/>
        <end position="191"/>
    </location>
</feature>
<evidence type="ECO:0000256" key="1">
    <source>
        <dbReference type="ARBA" id="ARBA00010402"/>
    </source>
</evidence>
<evidence type="ECO:0000256" key="2">
    <source>
        <dbReference type="SAM" id="MobiDB-lite"/>
    </source>
</evidence>
<dbReference type="EMBL" id="MU003769">
    <property type="protein sequence ID" value="KAF2724914.1"/>
    <property type="molecule type" value="Genomic_DNA"/>
</dbReference>
<sequence>MHGQRGAGGRSSRADLSFLHLGRDRADEQQVPERPRETKQEREARRAERERQARLKERERSMREEHVDGGFLVTVGVYTGVEDFNKGIVRQLQIERRIAPFWRGLDDHSDSWTEYQLVAAARGLPIPAPDDIPPEWASGSTTSLANANVQDASTNSANIPISSHTQSYQSDNNSLSVSHPGPGARKDSNSAGQLIRGRAKTLASLATGNKSQSPDMTPQELRLPDERNVNGQPLEAFLYKDASECPICFMYYPPYLNQTRCCDQPICSECFVQIKRPDPHPPEHEQPGEQQQRPPEEEAETLVSEVAACPFCVTPEFGVTYEPPPFRRGLIYAHQQHSLSKSPAMSSSASLASGAANNRRRGMSLSAVDPHVVTTDRVRPDWAKKLADARAHALRRSAAATALHNAAYVLGNQDTQTMGTLSFGRRRRTLFRDSPSVSGSGTPVGGSSSTALRSLVDLREQSGSEGQGRTSRRNRVDDLEDLMMMEAIRLSLAAEEERKRKEEKDAKKGAKKRAKEEKKEAKQAEKAARKNSSGPSMYRAGTNDSASSWTSNHMIRSTSNLGREASIPEEQVEGKGKGPAQDFAGFRPISDPTSTLNTEMKDTSSASNVAGGTTPTSIENPQKHLEQQRASVQAAGSKPIPVSGAHNRQLSTASSVASSYLDSGPGSFQIDSHLASANASLPDTSRNSANASAIPSGEGTPIGGAGLEPMLNFSSLTAMVSNENKSSTEGEHVEHAENATEATTDTLRSSSVATSSSAAARASEDAPEKDSSDISSRGSNHFMDATERPDIVIDEADATESTSQPRVAAGSVTETKNYGDVNVLDHGHAHEATQ</sequence>
<feature type="compositionally biased region" description="Basic and acidic residues" evidence="2">
    <location>
        <begin position="726"/>
        <end position="738"/>
    </location>
</feature>
<comment type="caution">
    <text evidence="3">The sequence shown here is derived from an EMBL/GenBank/DDBJ whole genome shotgun (WGS) entry which is preliminary data.</text>
</comment>
<dbReference type="CDD" id="cd24139">
    <property type="entry name" value="SIP5-like"/>
    <property type="match status" value="1"/>
</dbReference>
<keyword evidence="4" id="KW-1185">Reference proteome</keyword>
<feature type="region of interest" description="Disordered" evidence="2">
    <location>
        <begin position="278"/>
        <end position="300"/>
    </location>
</feature>
<dbReference type="PANTHER" id="PTHR31315:SF1">
    <property type="entry name" value="PROTEIN SIP5"/>
    <property type="match status" value="1"/>
</dbReference>
<feature type="compositionally biased region" description="Low complexity" evidence="2">
    <location>
        <begin position="343"/>
        <end position="356"/>
    </location>
</feature>
<organism evidence="3 4">
    <name type="scientific">Polychaeton citri CBS 116435</name>
    <dbReference type="NCBI Taxonomy" id="1314669"/>
    <lineage>
        <taxon>Eukaryota</taxon>
        <taxon>Fungi</taxon>
        <taxon>Dikarya</taxon>
        <taxon>Ascomycota</taxon>
        <taxon>Pezizomycotina</taxon>
        <taxon>Dothideomycetes</taxon>
        <taxon>Dothideomycetidae</taxon>
        <taxon>Capnodiales</taxon>
        <taxon>Capnodiaceae</taxon>
        <taxon>Polychaeton</taxon>
    </lineage>
</organism>
<feature type="compositionally biased region" description="Polar residues" evidence="2">
    <location>
        <begin position="675"/>
        <end position="693"/>
    </location>
</feature>
<evidence type="ECO:0000313" key="3">
    <source>
        <dbReference type="EMBL" id="KAF2724914.1"/>
    </source>
</evidence>
<dbReference type="AlphaFoldDB" id="A0A9P4QEF8"/>
<protein>
    <recommendedName>
        <fullName evidence="5">Protein sip5</fullName>
    </recommendedName>
</protein>
<feature type="region of interest" description="Disordered" evidence="2">
    <location>
        <begin position="1"/>
        <end position="62"/>
    </location>
</feature>
<gene>
    <name evidence="3" type="ORF">K431DRAFT_216832</name>
</gene>
<dbReference type="GO" id="GO:0005737">
    <property type="term" value="C:cytoplasm"/>
    <property type="evidence" value="ECO:0007669"/>
    <property type="project" value="TreeGrafter"/>
</dbReference>
<feature type="compositionally biased region" description="Basic and acidic residues" evidence="2">
    <location>
        <begin position="278"/>
        <end position="287"/>
    </location>
</feature>
<evidence type="ECO:0000313" key="4">
    <source>
        <dbReference type="Proteomes" id="UP000799441"/>
    </source>
</evidence>
<feature type="compositionally biased region" description="Low complexity" evidence="2">
    <location>
        <begin position="749"/>
        <end position="761"/>
    </location>
</feature>
<feature type="region of interest" description="Disordered" evidence="2">
    <location>
        <begin position="459"/>
        <end position="478"/>
    </location>
</feature>
<feature type="compositionally biased region" description="Polar residues" evidence="2">
    <location>
        <begin position="155"/>
        <end position="177"/>
    </location>
</feature>
<comment type="similarity">
    <text evidence="1">Belongs to the SIP5 family.</text>
</comment>